<evidence type="ECO:0000313" key="1">
    <source>
        <dbReference type="EMBL" id="EQD72467.1"/>
    </source>
</evidence>
<name>T1BRG8_9ZZZZ</name>
<accession>T1BRG8</accession>
<dbReference type="EMBL" id="AUZX01003964">
    <property type="protein sequence ID" value="EQD72467.1"/>
    <property type="molecule type" value="Genomic_DNA"/>
</dbReference>
<organism evidence="1">
    <name type="scientific">mine drainage metagenome</name>
    <dbReference type="NCBI Taxonomy" id="410659"/>
    <lineage>
        <taxon>unclassified sequences</taxon>
        <taxon>metagenomes</taxon>
        <taxon>ecological metagenomes</taxon>
    </lineage>
</organism>
<reference evidence="1" key="2">
    <citation type="journal article" date="2014" name="ISME J.">
        <title>Microbial stratification in low pH oxic and suboxic macroscopic growths along an acid mine drainage.</title>
        <authorList>
            <person name="Mendez-Garcia C."/>
            <person name="Mesa V."/>
            <person name="Sprenger R.R."/>
            <person name="Richter M."/>
            <person name="Diez M.S."/>
            <person name="Solano J."/>
            <person name="Bargiela R."/>
            <person name="Golyshina O.V."/>
            <person name="Manteca A."/>
            <person name="Ramos J.L."/>
            <person name="Gallego J.R."/>
            <person name="Llorente I."/>
            <person name="Martins Dos Santos V.A."/>
            <person name="Jensen O.N."/>
            <person name="Pelaez A.I."/>
            <person name="Sanchez J."/>
            <person name="Ferrer M."/>
        </authorList>
    </citation>
    <scope>NUCLEOTIDE SEQUENCE</scope>
</reference>
<proteinExistence type="predicted"/>
<protein>
    <submittedName>
        <fullName evidence="1">Esterase</fullName>
    </submittedName>
</protein>
<dbReference type="AlphaFoldDB" id="T1BRG8"/>
<reference evidence="1" key="1">
    <citation type="submission" date="2013-08" db="EMBL/GenBank/DDBJ databases">
        <authorList>
            <person name="Mendez C."/>
            <person name="Richter M."/>
            <person name="Ferrer M."/>
            <person name="Sanchez J."/>
        </authorList>
    </citation>
    <scope>NUCLEOTIDE SEQUENCE</scope>
</reference>
<sequence length="283" mass="30097">MRSRGWADLIFFGQVDIGSTVFAPLITTSYQNAYHNVYNQTTDVYSSTYATGIDTLLPSPNSLTTLFSTGKLPEAALFDSTTPTSSTGVTQIDAGADALLAEPASPPYSASEAALFDAGFGNPYLVNNTYRVQYVDDAVENPDEAAMTVIHGGTLNSGDIALATAPINGLRQDFKLNDMRNGGWAPEEPMLMCGADQDPTVFFEIDTGTMAAEWSTQVQEGLVSVLDLDATPSGPYAPLQQGFQSTYDAMVSAEGASTAIQSFHGTEAPFCMVAARDFFAQVP</sequence>
<gene>
    <name evidence="1" type="ORF">B1A_05440</name>
</gene>
<comment type="caution">
    <text evidence="1">The sequence shown here is derived from an EMBL/GenBank/DDBJ whole genome shotgun (WGS) entry which is preliminary data.</text>
</comment>